<dbReference type="RefSeq" id="XP_007511849.1">
    <property type="nucleotide sequence ID" value="XM_007511787.1"/>
</dbReference>
<protein>
    <submittedName>
        <fullName evidence="2">Uncharacterized protein</fullName>
    </submittedName>
</protein>
<evidence type="ECO:0000256" key="1">
    <source>
        <dbReference type="SAM" id="MobiDB-lite"/>
    </source>
</evidence>
<gene>
    <name evidence="2" type="ORF">Bathy07g03090</name>
</gene>
<feature type="region of interest" description="Disordered" evidence="1">
    <location>
        <begin position="168"/>
        <end position="196"/>
    </location>
</feature>
<sequence>MARTILDIARKCVKKAGLDAYEPSDVPVRALLLVKIGKNEGERDNIEHAKTTFEKKILSESRINSAKETGRTYIYTESRTLCALVDSSAVQIRNIMENLCRVVVGQPGLFCFARVLSVYKIPPSQSKDCFRDYQTKVVTKSAQEQEQKRQEEEKQQILIVEEQAEDLSRNIEEDEASEISSSFEEGEEKEEKEEDQRGIARAACIETCVRLGSGMLKKKSRVGPMNFDFDSLLQSEFIPTLEEYLKLFASKRLILNRDDDFIFPIVS</sequence>
<proteinExistence type="predicted"/>
<accession>K8F1L5</accession>
<name>K8F1L5_9CHLO</name>
<keyword evidence="3" id="KW-1185">Reference proteome</keyword>
<evidence type="ECO:0000313" key="2">
    <source>
        <dbReference type="EMBL" id="CCO65937.1"/>
    </source>
</evidence>
<dbReference type="EMBL" id="FO082272">
    <property type="protein sequence ID" value="CCO65937.1"/>
    <property type="molecule type" value="Genomic_DNA"/>
</dbReference>
<reference evidence="2 3" key="1">
    <citation type="submission" date="2011-10" db="EMBL/GenBank/DDBJ databases">
        <authorList>
            <person name="Genoscope - CEA"/>
        </authorList>
    </citation>
    <scope>NUCLEOTIDE SEQUENCE [LARGE SCALE GENOMIC DNA]</scope>
    <source>
        <strain evidence="2 3">RCC 1105</strain>
    </source>
</reference>
<evidence type="ECO:0000313" key="3">
    <source>
        <dbReference type="Proteomes" id="UP000198341"/>
    </source>
</evidence>
<feature type="compositionally biased region" description="Acidic residues" evidence="1">
    <location>
        <begin position="184"/>
        <end position="193"/>
    </location>
</feature>
<dbReference type="Proteomes" id="UP000198341">
    <property type="component" value="Chromosome 7"/>
</dbReference>
<dbReference type="AlphaFoldDB" id="K8F1L5"/>
<dbReference type="GeneID" id="19014798"/>
<organism evidence="2 3">
    <name type="scientific">Bathycoccus prasinos</name>
    <dbReference type="NCBI Taxonomy" id="41875"/>
    <lineage>
        <taxon>Eukaryota</taxon>
        <taxon>Viridiplantae</taxon>
        <taxon>Chlorophyta</taxon>
        <taxon>Mamiellophyceae</taxon>
        <taxon>Mamiellales</taxon>
        <taxon>Bathycoccaceae</taxon>
        <taxon>Bathycoccus</taxon>
    </lineage>
</organism>
<dbReference type="KEGG" id="bpg:Bathy07g03090"/>